<evidence type="ECO:0000313" key="1">
    <source>
        <dbReference type="EMBL" id="KAI7841175.1"/>
    </source>
</evidence>
<dbReference type="EMBL" id="JADXDR010000067">
    <property type="protein sequence ID" value="KAI7841175.1"/>
    <property type="molecule type" value="Genomic_DNA"/>
</dbReference>
<evidence type="ECO:0000313" key="2">
    <source>
        <dbReference type="Proteomes" id="UP001205105"/>
    </source>
</evidence>
<reference evidence="1" key="1">
    <citation type="submission" date="2020-11" db="EMBL/GenBank/DDBJ databases">
        <title>Chlorella ohadii genome sequencing and assembly.</title>
        <authorList>
            <person name="Murik O."/>
            <person name="Treves H."/>
            <person name="Kedem I."/>
            <person name="Shotland Y."/>
            <person name="Kaplan A."/>
        </authorList>
    </citation>
    <scope>NUCLEOTIDE SEQUENCE</scope>
    <source>
        <strain evidence="1">1</strain>
    </source>
</reference>
<keyword evidence="2" id="KW-1185">Reference proteome</keyword>
<name>A0AAD5H5N6_9CHLO</name>
<protein>
    <submittedName>
        <fullName evidence="1">Uncharacterized protein</fullName>
    </submittedName>
</protein>
<organism evidence="1 2">
    <name type="scientific">Chlorella ohadii</name>
    <dbReference type="NCBI Taxonomy" id="2649997"/>
    <lineage>
        <taxon>Eukaryota</taxon>
        <taxon>Viridiplantae</taxon>
        <taxon>Chlorophyta</taxon>
        <taxon>core chlorophytes</taxon>
        <taxon>Trebouxiophyceae</taxon>
        <taxon>Chlorellales</taxon>
        <taxon>Chlorellaceae</taxon>
        <taxon>Chlorella clade</taxon>
        <taxon>Chlorella</taxon>
    </lineage>
</organism>
<comment type="caution">
    <text evidence="1">The sequence shown here is derived from an EMBL/GenBank/DDBJ whole genome shotgun (WGS) entry which is preliminary data.</text>
</comment>
<dbReference type="Proteomes" id="UP001205105">
    <property type="component" value="Unassembled WGS sequence"/>
</dbReference>
<sequence length="283" mass="30946">MDVQCLIGEPEEGSPEWVYLQKLADKEAQQRKGRKSFSESLKRELGLGGAPFCTSPASEGCVAFVVKGGTQCAQCKAKKSGMVTGREAATRLYRRMRTEALLLALPRLASRLARLVVRSEWRLEEAGITPVSMLRTDGMTYAVTIEGYKLFCLEEGDEESHLLKDYEPDEEAAKMEQAISQAIDQGADHVVYLRFNPDPIDGDGAPQLGITDRCTLAATALLQTVVSFAALPPAEAAQRSVRCSWLWYPGGLKHIHAAAAKERLAASLPTRFSVTPVFEARTA</sequence>
<dbReference type="AlphaFoldDB" id="A0AAD5H5N6"/>
<proteinExistence type="predicted"/>
<gene>
    <name evidence="1" type="ORF">COHA_005141</name>
</gene>
<accession>A0AAD5H5N6</accession>